<name>A0A1T4R158_9ACTN</name>
<protein>
    <submittedName>
        <fullName evidence="1">Uncharacterized conserved protein YeaO, DUF488 family</fullName>
    </submittedName>
</protein>
<dbReference type="PANTHER" id="PTHR36849">
    <property type="entry name" value="CYTOPLASMIC PROTEIN-RELATED"/>
    <property type="match status" value="1"/>
</dbReference>
<dbReference type="Pfam" id="PF22752">
    <property type="entry name" value="DUF488-N3i"/>
    <property type="match status" value="1"/>
</dbReference>
<organism evidence="1 2">
    <name type="scientific">Marinactinospora thermotolerans DSM 45154</name>
    <dbReference type="NCBI Taxonomy" id="1122192"/>
    <lineage>
        <taxon>Bacteria</taxon>
        <taxon>Bacillati</taxon>
        <taxon>Actinomycetota</taxon>
        <taxon>Actinomycetes</taxon>
        <taxon>Streptosporangiales</taxon>
        <taxon>Nocardiopsidaceae</taxon>
        <taxon>Marinactinospora</taxon>
    </lineage>
</organism>
<keyword evidence="2" id="KW-1185">Reference proteome</keyword>
<dbReference type="InterPro" id="IPR052552">
    <property type="entry name" value="YeaO-like"/>
</dbReference>
<accession>A0A1T4R158</accession>
<dbReference type="RefSeq" id="WP_078761761.1">
    <property type="nucleotide sequence ID" value="NZ_FUWS01000006.1"/>
</dbReference>
<sequence length="142" mass="16115">MGEQHIDIVVRRVHDHLRDEAGSPGKVFLVDRLWPRGVAKARLRIDGWPKEVAPSGELRKGFGHDPRRWPDFRARYRAELEGAREEVRPLLEAARSGPVTLLYGAKDVEHNNALVLRDYLRDLLSEEKKAGARSDAGRPEHG</sequence>
<proteinExistence type="predicted"/>
<evidence type="ECO:0000313" key="2">
    <source>
        <dbReference type="Proteomes" id="UP000190637"/>
    </source>
</evidence>
<dbReference type="PANTHER" id="PTHR36849:SF1">
    <property type="entry name" value="CYTOPLASMIC PROTEIN"/>
    <property type="match status" value="1"/>
</dbReference>
<dbReference type="EMBL" id="FUWS01000006">
    <property type="protein sequence ID" value="SKA09617.1"/>
    <property type="molecule type" value="Genomic_DNA"/>
</dbReference>
<evidence type="ECO:0000313" key="1">
    <source>
        <dbReference type="EMBL" id="SKA09617.1"/>
    </source>
</evidence>
<dbReference type="AlphaFoldDB" id="A0A1T4R158"/>
<dbReference type="Proteomes" id="UP000190637">
    <property type="component" value="Unassembled WGS sequence"/>
</dbReference>
<gene>
    <name evidence="1" type="ORF">SAMN02745673_02422</name>
</gene>
<reference evidence="1 2" key="1">
    <citation type="submission" date="2017-02" db="EMBL/GenBank/DDBJ databases">
        <authorList>
            <person name="Peterson S.W."/>
        </authorList>
    </citation>
    <scope>NUCLEOTIDE SEQUENCE [LARGE SCALE GENOMIC DNA]</scope>
    <source>
        <strain evidence="1 2">DSM 45154</strain>
    </source>
</reference>
<dbReference type="OrthoDB" id="9790745at2"/>